<evidence type="ECO:0000256" key="1">
    <source>
        <dbReference type="ARBA" id="ARBA00004479"/>
    </source>
</evidence>
<comment type="similarity">
    <text evidence="2 11">Belongs to the integrin beta chain family.</text>
</comment>
<reference evidence="15" key="1">
    <citation type="journal article" date="2023" name="Insect Mol. Biol.">
        <title>Genome sequencing provides insights into the evolution of gene families encoding plant cell wall-degrading enzymes in longhorned beetles.</title>
        <authorList>
            <person name="Shin N.R."/>
            <person name="Okamura Y."/>
            <person name="Kirsch R."/>
            <person name="Pauchet Y."/>
        </authorList>
    </citation>
    <scope>NUCLEOTIDE SEQUENCE</scope>
    <source>
        <strain evidence="15">MMC_N1</strain>
    </source>
</reference>
<evidence type="ECO:0000256" key="7">
    <source>
        <dbReference type="ARBA" id="ARBA00023037"/>
    </source>
</evidence>
<keyword evidence="3 11" id="KW-0812">Transmembrane</keyword>
<dbReference type="InterPro" id="IPR032695">
    <property type="entry name" value="Integrin_dom_sf"/>
</dbReference>
<comment type="subcellular location">
    <subcellularLocation>
        <location evidence="11">Cell membrane</location>
        <topology evidence="11">Single-pass type I membrane protein</topology>
    </subcellularLocation>
    <subcellularLocation>
        <location evidence="1">Membrane</location>
        <topology evidence="1">Single-pass type I membrane protein</topology>
    </subcellularLocation>
</comment>
<evidence type="ECO:0000313" key="15">
    <source>
        <dbReference type="EMBL" id="KAJ8979397.1"/>
    </source>
</evidence>
<dbReference type="InterPro" id="IPR015812">
    <property type="entry name" value="Integrin_bsu"/>
</dbReference>
<evidence type="ECO:0000256" key="8">
    <source>
        <dbReference type="ARBA" id="ARBA00023136"/>
    </source>
</evidence>
<evidence type="ECO:0000256" key="3">
    <source>
        <dbReference type="ARBA" id="ARBA00022692"/>
    </source>
</evidence>
<evidence type="ECO:0000313" key="16">
    <source>
        <dbReference type="Proteomes" id="UP001162164"/>
    </source>
</evidence>
<feature type="transmembrane region" description="Helical" evidence="12">
    <location>
        <begin position="682"/>
        <end position="703"/>
    </location>
</feature>
<organism evidence="15 16">
    <name type="scientific">Molorchus minor</name>
    <dbReference type="NCBI Taxonomy" id="1323400"/>
    <lineage>
        <taxon>Eukaryota</taxon>
        <taxon>Metazoa</taxon>
        <taxon>Ecdysozoa</taxon>
        <taxon>Arthropoda</taxon>
        <taxon>Hexapoda</taxon>
        <taxon>Insecta</taxon>
        <taxon>Pterygota</taxon>
        <taxon>Neoptera</taxon>
        <taxon>Endopterygota</taxon>
        <taxon>Coleoptera</taxon>
        <taxon>Polyphaga</taxon>
        <taxon>Cucujiformia</taxon>
        <taxon>Chrysomeloidea</taxon>
        <taxon>Cerambycidae</taxon>
        <taxon>Lamiinae</taxon>
        <taxon>Monochamini</taxon>
        <taxon>Molorchus</taxon>
    </lineage>
</organism>
<protein>
    <recommendedName>
        <fullName evidence="11">Integrin beta</fullName>
    </recommendedName>
</protein>
<accession>A0ABQ9JNY4</accession>
<evidence type="ECO:0000256" key="5">
    <source>
        <dbReference type="ARBA" id="ARBA00022889"/>
    </source>
</evidence>
<dbReference type="InterPro" id="IPR014836">
    <property type="entry name" value="Integrin_bsu_cyt_dom"/>
</dbReference>
<dbReference type="Gene3D" id="2.60.40.1510">
    <property type="entry name" value="ntegrin, alpha v. Chain A, domain 3"/>
    <property type="match status" value="1"/>
</dbReference>
<dbReference type="Pfam" id="PF00362">
    <property type="entry name" value="Integrin_beta"/>
    <property type="match status" value="1"/>
</dbReference>
<evidence type="ECO:0000256" key="9">
    <source>
        <dbReference type="ARBA" id="ARBA00023157"/>
    </source>
</evidence>
<keyword evidence="6 12" id="KW-1133">Transmembrane helix</keyword>
<evidence type="ECO:0000256" key="12">
    <source>
        <dbReference type="SAM" id="Phobius"/>
    </source>
</evidence>
<sequence length="749" mass="83772">MSITYISIVILLIIHVKISRSTNCSDVAVQRLCLDQETCDTVTLKKIEINSESGSEIPEEGDKDFTDGDAEEVVQFRPQIFNIKLSLDTPVNFTFTYKPAKNYPLELYYLGDLSVSMREHLGIFKTLGKDLPNNLTQLTKNYRLAYGSFLDKIAMPFYFTAPESYDRPCLNLLLDDCEPGYLFKHRLSFTKDADKFAEMVSNSKITANIDDLDGALDAILQILACEKKMGWTVSSRKIILLPTDSLLHTAGDGILAGAVLKPNSTCLIDDEGNHISPLTFDYPSVGEIADLLKEKKVNIIFAVKDKVKIEYYRQVTRELLRDSAFVGELEEKSGNILHLITKGFYNFARQVSFSVNHTESGNLDVKFFSDCDGLGVLNRTSTCYNVEENAVNFTVQLTLRSPPTKKQDLLFIEEKNINERVTLNITYLGICDCKNYQGEIPSCNNGSFRCGQCICDEGWTGSVCDEDCNENDNFDSCRQFIDGVPSSICHRNGNCVCGKCACGFPYNGKYCEYRCPVNNGTICSGLAQGKCVEGACECREGYTGEDCSCSTSTSNCKLFEGMDECSDNGDCVCNTCKCKTGFSGQYCEVDRVNNTLCDDYREFVEDAAANGTTEATKDGGDLLIDEVDDDRRSQVCGNTTCETFTYVGNSLCTINFCYNSGQHGAIHLLMTKNCYMTAGFKAMTMGIAVFVAILLGGLIVIACTKYRMYRLEQAEYRQFENERKMFNELNPIYKDPVTSYENPMRRRRD</sequence>
<name>A0ABQ9JNY4_9CUCU</name>
<dbReference type="Pfam" id="PF07974">
    <property type="entry name" value="EGF_2"/>
    <property type="match status" value="1"/>
</dbReference>
<dbReference type="PANTHER" id="PTHR10082">
    <property type="entry name" value="INTEGRIN BETA SUBUNIT"/>
    <property type="match status" value="1"/>
</dbReference>
<dbReference type="InterPro" id="IPR002369">
    <property type="entry name" value="Integrin_bsu_VWA"/>
</dbReference>
<evidence type="ECO:0000256" key="10">
    <source>
        <dbReference type="ARBA" id="ARBA00023180"/>
    </source>
</evidence>
<keyword evidence="10" id="KW-0325">Glycoprotein</keyword>
<feature type="signal peptide" evidence="13">
    <location>
        <begin position="1"/>
        <end position="21"/>
    </location>
</feature>
<evidence type="ECO:0000256" key="13">
    <source>
        <dbReference type="SAM" id="SignalP"/>
    </source>
</evidence>
<dbReference type="PANTHER" id="PTHR10082:SF60">
    <property type="entry name" value="INTEGRIN BETA-PS"/>
    <property type="match status" value="1"/>
</dbReference>
<dbReference type="Pfam" id="PF08725">
    <property type="entry name" value="Integrin_b_cyt"/>
    <property type="match status" value="1"/>
</dbReference>
<dbReference type="PRINTS" id="PR01186">
    <property type="entry name" value="INTEGRINB"/>
</dbReference>
<keyword evidence="13" id="KW-0732">Signal</keyword>
<evidence type="ECO:0000259" key="14">
    <source>
        <dbReference type="SMART" id="SM00187"/>
    </source>
</evidence>
<comment type="caution">
    <text evidence="15">The sequence shown here is derived from an EMBL/GenBank/DDBJ whole genome shotgun (WGS) entry which is preliminary data.</text>
</comment>
<evidence type="ECO:0000256" key="4">
    <source>
        <dbReference type="ARBA" id="ARBA00022737"/>
    </source>
</evidence>
<keyword evidence="7 11" id="KW-0401">Integrin</keyword>
<keyword evidence="9" id="KW-1015">Disulfide bond</keyword>
<feature type="chain" id="PRO_5045519047" description="Integrin beta" evidence="13">
    <location>
        <begin position="22"/>
        <end position="749"/>
    </location>
</feature>
<dbReference type="Gene3D" id="2.10.25.10">
    <property type="entry name" value="Laminin"/>
    <property type="match status" value="2"/>
</dbReference>
<dbReference type="EMBL" id="JAPWTJ010000342">
    <property type="protein sequence ID" value="KAJ8979397.1"/>
    <property type="molecule type" value="Genomic_DNA"/>
</dbReference>
<evidence type="ECO:0000256" key="11">
    <source>
        <dbReference type="RuleBase" id="RU000633"/>
    </source>
</evidence>
<dbReference type="Proteomes" id="UP001162164">
    <property type="component" value="Unassembled WGS sequence"/>
</dbReference>
<keyword evidence="16" id="KW-1185">Reference proteome</keyword>
<evidence type="ECO:0000256" key="2">
    <source>
        <dbReference type="ARBA" id="ARBA00007449"/>
    </source>
</evidence>
<feature type="domain" description="Integrin beta subunit VWA" evidence="14">
    <location>
        <begin position="23"/>
        <end position="433"/>
    </location>
</feature>
<dbReference type="PIRSF" id="PIRSF002512">
    <property type="entry name" value="Integrin_B"/>
    <property type="match status" value="1"/>
</dbReference>
<proteinExistence type="inferred from homology"/>
<dbReference type="SUPFAM" id="SSF57196">
    <property type="entry name" value="EGF/Laminin"/>
    <property type="match status" value="1"/>
</dbReference>
<dbReference type="Gene3D" id="1.20.5.100">
    <property type="entry name" value="Cytochrome c1, transmembrane anchor, C-terminal"/>
    <property type="match status" value="1"/>
</dbReference>
<dbReference type="InterPro" id="IPR013111">
    <property type="entry name" value="EGF_extracell"/>
</dbReference>
<dbReference type="SUPFAM" id="SSF69179">
    <property type="entry name" value="Integrin domains"/>
    <property type="match status" value="1"/>
</dbReference>
<dbReference type="InterPro" id="IPR036465">
    <property type="entry name" value="vWFA_dom_sf"/>
</dbReference>
<gene>
    <name evidence="15" type="ORF">NQ317_015826</name>
</gene>
<evidence type="ECO:0000256" key="6">
    <source>
        <dbReference type="ARBA" id="ARBA00022989"/>
    </source>
</evidence>
<keyword evidence="8 12" id="KW-0472">Membrane</keyword>
<keyword evidence="4" id="KW-0677">Repeat</keyword>
<dbReference type="Gene3D" id="3.40.50.410">
    <property type="entry name" value="von Willebrand factor, type A domain"/>
    <property type="match status" value="1"/>
</dbReference>
<keyword evidence="5 11" id="KW-0130">Cell adhesion</keyword>
<dbReference type="SUPFAM" id="SSF53300">
    <property type="entry name" value="vWA-like"/>
    <property type="match status" value="1"/>
</dbReference>
<dbReference type="SMART" id="SM00187">
    <property type="entry name" value="INB"/>
    <property type="match status" value="1"/>
</dbReference>